<evidence type="ECO:0000313" key="11">
    <source>
        <dbReference type="EMBL" id="KQH85795.1"/>
    </source>
</evidence>
<name>A0A0Q2SEA4_VIBFU</name>
<dbReference type="RefSeq" id="WP_055466074.1">
    <property type="nucleotide sequence ID" value="NZ_JBLXEQ010000001.1"/>
</dbReference>
<dbReference type="PANTHER" id="PTHR32089:SF119">
    <property type="entry name" value="METHYL-ACCEPTING CHEMOTAXIS PROTEIN CTPL"/>
    <property type="match status" value="1"/>
</dbReference>
<reference evidence="11 12" key="1">
    <citation type="submission" date="2015-08" db="EMBL/GenBank/DDBJ databases">
        <title>Antibacterial properties of a collection of Vibrionaceae strains.</title>
        <authorList>
            <person name="Giubergia S."/>
        </authorList>
    </citation>
    <scope>NUCLEOTIDE SEQUENCE [LARGE SCALE GENOMIC DNA]</scope>
    <source>
        <strain evidence="11 12">S0821</strain>
    </source>
</reference>
<feature type="transmembrane region" description="Helical" evidence="8">
    <location>
        <begin position="316"/>
        <end position="335"/>
    </location>
</feature>
<feature type="domain" description="HAMP" evidence="10">
    <location>
        <begin position="337"/>
        <end position="391"/>
    </location>
</feature>
<evidence type="ECO:0000256" key="3">
    <source>
        <dbReference type="ARBA" id="ARBA00022989"/>
    </source>
</evidence>
<feature type="domain" description="Methyl-accepting transducer" evidence="9">
    <location>
        <begin position="396"/>
        <end position="632"/>
    </location>
</feature>
<dbReference type="GO" id="GO:0007165">
    <property type="term" value="P:signal transduction"/>
    <property type="evidence" value="ECO:0007669"/>
    <property type="project" value="UniProtKB-KW"/>
</dbReference>
<dbReference type="Pfam" id="PF00015">
    <property type="entry name" value="MCPsignal"/>
    <property type="match status" value="1"/>
</dbReference>
<comment type="caution">
    <text evidence="11">The sequence shown here is derived from an EMBL/GenBank/DDBJ whole genome shotgun (WGS) entry which is preliminary data.</text>
</comment>
<feature type="transmembrane region" description="Helical" evidence="8">
    <location>
        <begin position="6"/>
        <end position="25"/>
    </location>
</feature>
<dbReference type="CDD" id="cd06225">
    <property type="entry name" value="HAMP"/>
    <property type="match status" value="1"/>
</dbReference>
<dbReference type="Proteomes" id="UP000051221">
    <property type="component" value="Unassembled WGS sequence"/>
</dbReference>
<dbReference type="Pfam" id="PF00672">
    <property type="entry name" value="HAMP"/>
    <property type="match status" value="1"/>
</dbReference>
<dbReference type="GO" id="GO:0016020">
    <property type="term" value="C:membrane"/>
    <property type="evidence" value="ECO:0007669"/>
    <property type="project" value="UniProtKB-SubCell"/>
</dbReference>
<dbReference type="SMART" id="SM00283">
    <property type="entry name" value="MA"/>
    <property type="match status" value="1"/>
</dbReference>
<evidence type="ECO:0000256" key="6">
    <source>
        <dbReference type="ARBA" id="ARBA00029447"/>
    </source>
</evidence>
<dbReference type="PANTHER" id="PTHR32089">
    <property type="entry name" value="METHYL-ACCEPTING CHEMOTAXIS PROTEIN MCPB"/>
    <property type="match status" value="1"/>
</dbReference>
<dbReference type="InterPro" id="IPR003660">
    <property type="entry name" value="HAMP_dom"/>
</dbReference>
<keyword evidence="3 8" id="KW-1133">Transmembrane helix</keyword>
<evidence type="ECO:0000256" key="1">
    <source>
        <dbReference type="ARBA" id="ARBA00004141"/>
    </source>
</evidence>
<dbReference type="PROSITE" id="PS50111">
    <property type="entry name" value="CHEMOTAXIS_TRANSDUC_2"/>
    <property type="match status" value="1"/>
</dbReference>
<gene>
    <name evidence="11" type="ORF">AMR76_10955</name>
</gene>
<evidence type="ECO:0000256" key="4">
    <source>
        <dbReference type="ARBA" id="ARBA00023136"/>
    </source>
</evidence>
<dbReference type="Gene3D" id="1.10.287.950">
    <property type="entry name" value="Methyl-accepting chemotaxis protein"/>
    <property type="match status" value="1"/>
</dbReference>
<protein>
    <submittedName>
        <fullName evidence="11">Chemotaxis protein</fullName>
    </submittedName>
</protein>
<evidence type="ECO:0000259" key="10">
    <source>
        <dbReference type="PROSITE" id="PS50885"/>
    </source>
</evidence>
<proteinExistence type="inferred from homology"/>
<keyword evidence="5 7" id="KW-0807">Transducer</keyword>
<dbReference type="InParanoid" id="A0A0Q2SEA4"/>
<organism evidence="11 12">
    <name type="scientific">Vibrio furnissii</name>
    <dbReference type="NCBI Taxonomy" id="29494"/>
    <lineage>
        <taxon>Bacteria</taxon>
        <taxon>Pseudomonadati</taxon>
        <taxon>Pseudomonadota</taxon>
        <taxon>Gammaproteobacteria</taxon>
        <taxon>Vibrionales</taxon>
        <taxon>Vibrionaceae</taxon>
        <taxon>Vibrio</taxon>
    </lineage>
</organism>
<dbReference type="Gene3D" id="6.10.340.10">
    <property type="match status" value="1"/>
</dbReference>
<comment type="similarity">
    <text evidence="6">Belongs to the methyl-accepting chemotaxis (MCP) protein family.</text>
</comment>
<dbReference type="EMBL" id="LKHS01000009">
    <property type="protein sequence ID" value="KQH85795.1"/>
    <property type="molecule type" value="Genomic_DNA"/>
</dbReference>
<evidence type="ECO:0000259" key="9">
    <source>
        <dbReference type="PROSITE" id="PS50111"/>
    </source>
</evidence>
<evidence type="ECO:0000256" key="5">
    <source>
        <dbReference type="ARBA" id="ARBA00023224"/>
    </source>
</evidence>
<comment type="subcellular location">
    <subcellularLocation>
        <location evidence="1">Membrane</location>
        <topology evidence="1">Multi-pass membrane protein</topology>
    </subcellularLocation>
</comment>
<dbReference type="PROSITE" id="PS50885">
    <property type="entry name" value="HAMP"/>
    <property type="match status" value="1"/>
</dbReference>
<evidence type="ECO:0000256" key="7">
    <source>
        <dbReference type="PROSITE-ProRule" id="PRU00284"/>
    </source>
</evidence>
<dbReference type="AlphaFoldDB" id="A0A0Q2SEA4"/>
<evidence type="ECO:0000256" key="2">
    <source>
        <dbReference type="ARBA" id="ARBA00022692"/>
    </source>
</evidence>
<evidence type="ECO:0000313" key="12">
    <source>
        <dbReference type="Proteomes" id="UP000051221"/>
    </source>
</evidence>
<dbReference type="FunFam" id="1.10.287.950:FF:000001">
    <property type="entry name" value="Methyl-accepting chemotaxis sensory transducer"/>
    <property type="match status" value="1"/>
</dbReference>
<dbReference type="SMART" id="SM00304">
    <property type="entry name" value="HAMP"/>
    <property type="match status" value="1"/>
</dbReference>
<accession>A0A0Q2SEA4</accession>
<keyword evidence="2 8" id="KW-0812">Transmembrane</keyword>
<dbReference type="SUPFAM" id="SSF58104">
    <property type="entry name" value="Methyl-accepting chemotaxis protein (MCP) signaling domain"/>
    <property type="match status" value="1"/>
</dbReference>
<dbReference type="InterPro" id="IPR004089">
    <property type="entry name" value="MCPsignal_dom"/>
</dbReference>
<dbReference type="GO" id="GO:0006935">
    <property type="term" value="P:chemotaxis"/>
    <property type="evidence" value="ECO:0007669"/>
    <property type="project" value="UniProtKB-ARBA"/>
</dbReference>
<evidence type="ECO:0000256" key="8">
    <source>
        <dbReference type="SAM" id="Phobius"/>
    </source>
</evidence>
<keyword evidence="4 8" id="KW-0472">Membrane</keyword>
<keyword evidence="12" id="KW-1185">Reference proteome</keyword>
<sequence>MMLPIIFLTILVVSVFIFMQVIIKIDERAMEKQTKSYFEAIAVVLNADRDIYQARLAQAEMLSNYGDKQQQQQDFEENAQQVYDRFQRFREFLADEPELIEPFRDFDALYEAWLQSSRNVSSVYRANQSVNDRLVIVDKDFFTMRNMLDQAEAKIRNHVSAWREDTIDRVMLKRYLDALAEVLNADRDLYQSRLAQQKFVSGIGDANQNLKDFQDNALQANNRFQSYRTLMASEPELVRPYDQFDSIFSGWFKLSSELMDSSEINVAENKSDVLVETDDKFERIRAVLDQAGEAVKQQGRIEEQQTAEEIKQYQDMTIIIVIIGFIVAFVVSYYIPKSITKNVTNISQRIREISDGDGDLTARINSTTKDELGDLSHEFDTFVGNLQTIMKTVQLKSSALGDSTHQLEAVANSVNQITQRLVESSDSIVSAASEMSMANAQMADVASHTSNESTSAAEHIDRGRGVVKSSHVSIDSLVANIEVTMTKAEELEKNSEAISSVLEVIRGIAEQTNLLALNAAIEAARAGEFGRGFAVVADEVRQLATQTGESTNQIEKMISQLSDSVSDAFMAIKQSKSNAHSAVNNFDSVIQVFDALNDSLSSVRALSEQTALATQEQSSVSNEINQNLIAMKEQTDGVDRASKAIRQQFNELNSVYLELNTQVSNFKV</sequence>